<dbReference type="GO" id="GO:0050532">
    <property type="term" value="F:2-phosphosulfolactate phosphatase activity"/>
    <property type="evidence" value="ECO:0007669"/>
    <property type="project" value="UniProtKB-EC"/>
</dbReference>
<sequence>MEINIYQLIEGARKAKGLTVIIDVFRAFSVACYAMENGVKDLIPVGDMETAYRLKKDNPEFILMGERGGIIQPGFDYGNSPSSIEFVDFSGKTIVHTTSAGTQGIVNAVGADEIITGSFVNAQAIIDYIRMKNPEIVSLVCMGWEATEEADEDTLLAEYIKNVLEGNSVDFNAILHYMLNESKTGKFLDVRDASAPPEDFDLCMSLDRFHFVLRVEPFGESLVRLQRINEITRGVERYDTIEQA</sequence>
<evidence type="ECO:0000313" key="8">
    <source>
        <dbReference type="EMBL" id="MZQ81129.1"/>
    </source>
</evidence>
<dbReference type="AlphaFoldDB" id="A0A6L8UVH7"/>
<dbReference type="SUPFAM" id="SSF142823">
    <property type="entry name" value="ComB-like"/>
    <property type="match status" value="1"/>
</dbReference>
<reference evidence="8 9" key="1">
    <citation type="submission" date="2019-12" db="EMBL/GenBank/DDBJ databases">
        <title>Paenibacillus sp. nov. sp. isolated from soil.</title>
        <authorList>
            <person name="Kim J."/>
            <person name="Jeong S.E."/>
            <person name="Jung H.S."/>
            <person name="Jeon C.O."/>
        </authorList>
    </citation>
    <scope>NUCLEOTIDE SEQUENCE [LARGE SCALE GENOMIC DNA]</scope>
    <source>
        <strain evidence="8 9">5J-6</strain>
    </source>
</reference>
<dbReference type="GO" id="GO:0050545">
    <property type="term" value="F:sulfopyruvate decarboxylase activity"/>
    <property type="evidence" value="ECO:0007669"/>
    <property type="project" value="TreeGrafter"/>
</dbReference>
<dbReference type="RefSeq" id="WP_161405437.1">
    <property type="nucleotide sequence ID" value="NZ_WTUZ01000007.1"/>
</dbReference>
<comment type="caution">
    <text evidence="8">The sequence shown here is derived from an EMBL/GenBank/DDBJ whole genome shotgun (WGS) entry which is preliminary data.</text>
</comment>
<evidence type="ECO:0000256" key="1">
    <source>
        <dbReference type="ARBA" id="ARBA00001946"/>
    </source>
</evidence>
<evidence type="ECO:0000256" key="3">
    <source>
        <dbReference type="ARBA" id="ARBA00012953"/>
    </source>
</evidence>
<dbReference type="InterPro" id="IPR005238">
    <property type="entry name" value="ComB-like"/>
</dbReference>
<keyword evidence="6" id="KW-0460">Magnesium</keyword>
<keyword evidence="9" id="KW-1185">Reference proteome</keyword>
<comment type="cofactor">
    <cofactor evidence="1">
        <name>Mg(2+)</name>
        <dbReference type="ChEBI" id="CHEBI:18420"/>
    </cofactor>
</comment>
<evidence type="ECO:0000256" key="4">
    <source>
        <dbReference type="ARBA" id="ARBA00021948"/>
    </source>
</evidence>
<evidence type="ECO:0000313" key="9">
    <source>
        <dbReference type="Proteomes" id="UP000481087"/>
    </source>
</evidence>
<dbReference type="Gene3D" id="3.90.1560.10">
    <property type="entry name" value="ComB-like"/>
    <property type="match status" value="1"/>
</dbReference>
<dbReference type="Pfam" id="PF04029">
    <property type="entry name" value="2-ph_phosp"/>
    <property type="match status" value="1"/>
</dbReference>
<evidence type="ECO:0000256" key="7">
    <source>
        <dbReference type="ARBA" id="ARBA00033711"/>
    </source>
</evidence>
<accession>A0A6L8UVH7</accession>
<gene>
    <name evidence="8" type="ORF">GQF01_03135</name>
</gene>
<protein>
    <recommendedName>
        <fullName evidence="4">Probable 2-phosphosulfolactate phosphatase</fullName>
        <ecNumber evidence="3">3.1.3.71</ecNumber>
    </recommendedName>
</protein>
<organism evidence="8 9">
    <name type="scientific">Paenibacillus silvestris</name>
    <dbReference type="NCBI Taxonomy" id="2606219"/>
    <lineage>
        <taxon>Bacteria</taxon>
        <taxon>Bacillati</taxon>
        <taxon>Bacillota</taxon>
        <taxon>Bacilli</taxon>
        <taxon>Bacillales</taxon>
        <taxon>Paenibacillaceae</taxon>
        <taxon>Paenibacillus</taxon>
    </lineage>
</organism>
<comment type="similarity">
    <text evidence="2">Belongs to the ComB family.</text>
</comment>
<proteinExistence type="inferred from homology"/>
<dbReference type="EMBL" id="WTUZ01000007">
    <property type="protein sequence ID" value="MZQ81129.1"/>
    <property type="molecule type" value="Genomic_DNA"/>
</dbReference>
<dbReference type="InterPro" id="IPR036702">
    <property type="entry name" value="ComB-like_sf"/>
</dbReference>
<comment type="catalytic activity">
    <reaction evidence="7">
        <text>(2R)-O-phospho-3-sulfolactate + H2O = (2R)-3-sulfolactate + phosphate</text>
        <dbReference type="Rhea" id="RHEA:23416"/>
        <dbReference type="ChEBI" id="CHEBI:15377"/>
        <dbReference type="ChEBI" id="CHEBI:15597"/>
        <dbReference type="ChEBI" id="CHEBI:43474"/>
        <dbReference type="ChEBI" id="CHEBI:58738"/>
        <dbReference type="EC" id="3.1.3.71"/>
    </reaction>
</comment>
<dbReference type="Proteomes" id="UP000481087">
    <property type="component" value="Unassembled WGS sequence"/>
</dbReference>
<dbReference type="GO" id="GO:0000287">
    <property type="term" value="F:magnesium ion binding"/>
    <property type="evidence" value="ECO:0007669"/>
    <property type="project" value="InterPro"/>
</dbReference>
<dbReference type="EC" id="3.1.3.71" evidence="3"/>
<evidence type="ECO:0000256" key="5">
    <source>
        <dbReference type="ARBA" id="ARBA00022801"/>
    </source>
</evidence>
<dbReference type="PANTHER" id="PTHR37311">
    <property type="entry name" value="2-PHOSPHOSULFOLACTATE PHOSPHATASE-RELATED"/>
    <property type="match status" value="1"/>
</dbReference>
<evidence type="ECO:0000256" key="2">
    <source>
        <dbReference type="ARBA" id="ARBA00009997"/>
    </source>
</evidence>
<dbReference type="PANTHER" id="PTHR37311:SF1">
    <property type="entry name" value="2-PHOSPHOSULFOLACTATE PHOSPHATASE-RELATED"/>
    <property type="match status" value="1"/>
</dbReference>
<name>A0A6L8UVH7_9BACL</name>
<evidence type="ECO:0000256" key="6">
    <source>
        <dbReference type="ARBA" id="ARBA00022842"/>
    </source>
</evidence>
<keyword evidence="5" id="KW-0378">Hydrolase</keyword>